<name>A0A9D1PEA3_9FIRM</name>
<dbReference type="InterPro" id="IPR019216">
    <property type="entry name" value="DUF2116_treble_clef"/>
</dbReference>
<reference evidence="2" key="2">
    <citation type="submission" date="2021-04" db="EMBL/GenBank/DDBJ databases">
        <authorList>
            <person name="Gilroy R."/>
        </authorList>
    </citation>
    <scope>NUCLEOTIDE SEQUENCE</scope>
    <source>
        <strain evidence="2">CHK195-9823</strain>
    </source>
</reference>
<dbReference type="AlphaFoldDB" id="A0A9D1PEA3"/>
<organism evidence="2 3">
    <name type="scientific">Candidatus Blautia stercorigallinarum</name>
    <dbReference type="NCBI Taxonomy" id="2838501"/>
    <lineage>
        <taxon>Bacteria</taxon>
        <taxon>Bacillati</taxon>
        <taxon>Bacillota</taxon>
        <taxon>Clostridia</taxon>
        <taxon>Lachnospirales</taxon>
        <taxon>Lachnospiraceae</taxon>
        <taxon>Blautia</taxon>
    </lineage>
</organism>
<sequence>MEKAEIEKCAYCGKPGKEKGKFCSDECKRRYEKELQKDQRNIRYFLLGIGIGILCLFAGAIIGRKWAEGGGLILTGLTIFIFPFTTPETVKWLGYKRAKVLGRTLGILVIAAGGWILIGID</sequence>
<evidence type="ECO:0000313" key="3">
    <source>
        <dbReference type="Proteomes" id="UP000886814"/>
    </source>
</evidence>
<keyword evidence="1" id="KW-0472">Membrane</keyword>
<evidence type="ECO:0000313" key="2">
    <source>
        <dbReference type="EMBL" id="HIV38979.1"/>
    </source>
</evidence>
<keyword evidence="1" id="KW-1133">Transmembrane helix</keyword>
<feature type="transmembrane region" description="Helical" evidence="1">
    <location>
        <begin position="44"/>
        <end position="63"/>
    </location>
</feature>
<feature type="transmembrane region" description="Helical" evidence="1">
    <location>
        <begin position="100"/>
        <end position="120"/>
    </location>
</feature>
<accession>A0A9D1PEA3</accession>
<keyword evidence="1" id="KW-0812">Transmembrane</keyword>
<gene>
    <name evidence="2" type="ORF">H9747_08265</name>
</gene>
<comment type="caution">
    <text evidence="2">The sequence shown here is derived from an EMBL/GenBank/DDBJ whole genome shotgun (WGS) entry which is preliminary data.</text>
</comment>
<dbReference type="Proteomes" id="UP000886814">
    <property type="component" value="Unassembled WGS sequence"/>
</dbReference>
<protein>
    <submittedName>
        <fullName evidence="2">DUF2116 family Zn-ribbon domain-containing protein</fullName>
    </submittedName>
</protein>
<dbReference type="EMBL" id="DXIQ01000051">
    <property type="protein sequence ID" value="HIV38979.1"/>
    <property type="molecule type" value="Genomic_DNA"/>
</dbReference>
<evidence type="ECO:0000256" key="1">
    <source>
        <dbReference type="SAM" id="Phobius"/>
    </source>
</evidence>
<proteinExistence type="predicted"/>
<feature type="transmembrane region" description="Helical" evidence="1">
    <location>
        <begin position="69"/>
        <end position="88"/>
    </location>
</feature>
<reference evidence="2" key="1">
    <citation type="journal article" date="2021" name="PeerJ">
        <title>Extensive microbial diversity within the chicken gut microbiome revealed by metagenomics and culture.</title>
        <authorList>
            <person name="Gilroy R."/>
            <person name="Ravi A."/>
            <person name="Getino M."/>
            <person name="Pursley I."/>
            <person name="Horton D.L."/>
            <person name="Alikhan N.F."/>
            <person name="Baker D."/>
            <person name="Gharbi K."/>
            <person name="Hall N."/>
            <person name="Watson M."/>
            <person name="Adriaenssens E.M."/>
            <person name="Foster-Nyarko E."/>
            <person name="Jarju S."/>
            <person name="Secka A."/>
            <person name="Antonio M."/>
            <person name="Oren A."/>
            <person name="Chaudhuri R.R."/>
            <person name="La Ragione R."/>
            <person name="Hildebrand F."/>
            <person name="Pallen M.J."/>
        </authorList>
    </citation>
    <scope>NUCLEOTIDE SEQUENCE</scope>
    <source>
        <strain evidence="2">CHK195-9823</strain>
    </source>
</reference>
<dbReference type="Pfam" id="PF09889">
    <property type="entry name" value="DUF2116"/>
    <property type="match status" value="1"/>
</dbReference>